<evidence type="ECO:0000313" key="2">
    <source>
        <dbReference type="Proteomes" id="UP001230649"/>
    </source>
</evidence>
<comment type="caution">
    <text evidence="1">The sequence shown here is derived from an EMBL/GenBank/DDBJ whole genome shotgun (WGS) entry which is preliminary data.</text>
</comment>
<accession>A0ACC2VPP8</accession>
<sequence length="337" mass="36264">MWIPCALAGVLWSRFYSQVILRSSRSNEQADAQGGLEWDATCGRNVRNGPPLLVSLPVMLNVTRTLTLATVVACLLQLSLAASIPTRTVKGDIVAARRNANIKTVPVASTRLRQTNAREIRARNVIRNDPLYRRQQASARVYPTCSADFSPLITSARYVGSDMAGGMATDGSWYAEPFEVYSEEECFEIATEQPGAIGYFFSASDSMCSLKVSLDAPETWTPSDNPGQEGSVTVLFGDCNTFNGAVPTTFQNTCCGMAGEQAVGAGPQQCSPRVQAPVPVARFPGQGIYGDDFSQEDGGMPTVTSEAQCIEACYNLVGSVKQPNPRLAQHTDGTRIL</sequence>
<organism evidence="1 2">
    <name type="scientific">Naganishia adeliensis</name>
    <dbReference type="NCBI Taxonomy" id="92952"/>
    <lineage>
        <taxon>Eukaryota</taxon>
        <taxon>Fungi</taxon>
        <taxon>Dikarya</taxon>
        <taxon>Basidiomycota</taxon>
        <taxon>Agaricomycotina</taxon>
        <taxon>Tremellomycetes</taxon>
        <taxon>Filobasidiales</taxon>
        <taxon>Filobasidiaceae</taxon>
        <taxon>Naganishia</taxon>
    </lineage>
</organism>
<protein>
    <submittedName>
        <fullName evidence="1">Uncharacterized protein</fullName>
    </submittedName>
</protein>
<dbReference type="EMBL" id="JASBWS010000070">
    <property type="protein sequence ID" value="KAJ9101378.1"/>
    <property type="molecule type" value="Genomic_DNA"/>
</dbReference>
<gene>
    <name evidence="1" type="ORF">QFC20_005259</name>
</gene>
<name>A0ACC2VPP8_9TREE</name>
<keyword evidence="2" id="KW-1185">Reference proteome</keyword>
<dbReference type="Proteomes" id="UP001230649">
    <property type="component" value="Unassembled WGS sequence"/>
</dbReference>
<proteinExistence type="predicted"/>
<reference evidence="1" key="1">
    <citation type="submission" date="2023-04" db="EMBL/GenBank/DDBJ databases">
        <title>Draft Genome sequencing of Naganishia species isolated from polar environments using Oxford Nanopore Technology.</title>
        <authorList>
            <person name="Leo P."/>
            <person name="Venkateswaran K."/>
        </authorList>
    </citation>
    <scope>NUCLEOTIDE SEQUENCE</scope>
    <source>
        <strain evidence="1">MNA-CCFEE 5262</strain>
    </source>
</reference>
<evidence type="ECO:0000313" key="1">
    <source>
        <dbReference type="EMBL" id="KAJ9101378.1"/>
    </source>
</evidence>